<proteinExistence type="predicted"/>
<comment type="caution">
    <text evidence="1">The sequence shown here is derived from an EMBL/GenBank/DDBJ whole genome shotgun (WGS) entry which is preliminary data.</text>
</comment>
<sequence length="121" mass="13426">MEIQFEGKDVDPEDLTEDAGWRTAKSRRAPTNKTVNTKYESGSALPSGSLTSDPCGTPKGAKQRILRAGKMPHLPTGDTKVVIRPRSEDRPSRQPSSKPRESPRKIVRRTPVARIYNKTLS</sequence>
<gene>
    <name evidence="1" type="ORF">HPB49_012565</name>
</gene>
<dbReference type="Proteomes" id="UP000821865">
    <property type="component" value="Chromosome 7"/>
</dbReference>
<keyword evidence="2" id="KW-1185">Reference proteome</keyword>
<organism evidence="1 2">
    <name type="scientific">Dermacentor silvarum</name>
    <name type="common">Tick</name>
    <dbReference type="NCBI Taxonomy" id="543639"/>
    <lineage>
        <taxon>Eukaryota</taxon>
        <taxon>Metazoa</taxon>
        <taxon>Ecdysozoa</taxon>
        <taxon>Arthropoda</taxon>
        <taxon>Chelicerata</taxon>
        <taxon>Arachnida</taxon>
        <taxon>Acari</taxon>
        <taxon>Parasitiformes</taxon>
        <taxon>Ixodida</taxon>
        <taxon>Ixodoidea</taxon>
        <taxon>Ixodidae</taxon>
        <taxon>Rhipicephalinae</taxon>
        <taxon>Dermacentor</taxon>
    </lineage>
</organism>
<protein>
    <submittedName>
        <fullName evidence="1">Uncharacterized protein</fullName>
    </submittedName>
</protein>
<name>A0ACB8CF74_DERSI</name>
<evidence type="ECO:0000313" key="1">
    <source>
        <dbReference type="EMBL" id="KAH7941357.1"/>
    </source>
</evidence>
<reference evidence="1" key="1">
    <citation type="submission" date="2020-05" db="EMBL/GenBank/DDBJ databases">
        <title>Large-scale comparative analyses of tick genomes elucidate their genetic diversity and vector capacities.</title>
        <authorList>
            <person name="Jia N."/>
            <person name="Wang J."/>
            <person name="Shi W."/>
            <person name="Du L."/>
            <person name="Sun Y."/>
            <person name="Zhan W."/>
            <person name="Jiang J."/>
            <person name="Wang Q."/>
            <person name="Zhang B."/>
            <person name="Ji P."/>
            <person name="Sakyi L.B."/>
            <person name="Cui X."/>
            <person name="Yuan T."/>
            <person name="Jiang B."/>
            <person name="Yang W."/>
            <person name="Lam T.T.-Y."/>
            <person name="Chang Q."/>
            <person name="Ding S."/>
            <person name="Wang X."/>
            <person name="Zhu J."/>
            <person name="Ruan X."/>
            <person name="Zhao L."/>
            <person name="Wei J."/>
            <person name="Que T."/>
            <person name="Du C."/>
            <person name="Cheng J."/>
            <person name="Dai P."/>
            <person name="Han X."/>
            <person name="Huang E."/>
            <person name="Gao Y."/>
            <person name="Liu J."/>
            <person name="Shao H."/>
            <person name="Ye R."/>
            <person name="Li L."/>
            <person name="Wei W."/>
            <person name="Wang X."/>
            <person name="Wang C."/>
            <person name="Yang T."/>
            <person name="Huo Q."/>
            <person name="Li W."/>
            <person name="Guo W."/>
            <person name="Chen H."/>
            <person name="Zhou L."/>
            <person name="Ni X."/>
            <person name="Tian J."/>
            <person name="Zhou Y."/>
            <person name="Sheng Y."/>
            <person name="Liu T."/>
            <person name="Pan Y."/>
            <person name="Xia L."/>
            <person name="Li J."/>
            <person name="Zhao F."/>
            <person name="Cao W."/>
        </authorList>
    </citation>
    <scope>NUCLEOTIDE SEQUENCE</scope>
    <source>
        <strain evidence="1">Dsil-2018</strain>
    </source>
</reference>
<dbReference type="EMBL" id="CM023476">
    <property type="protein sequence ID" value="KAH7941357.1"/>
    <property type="molecule type" value="Genomic_DNA"/>
</dbReference>
<accession>A0ACB8CF74</accession>
<evidence type="ECO:0000313" key="2">
    <source>
        <dbReference type="Proteomes" id="UP000821865"/>
    </source>
</evidence>